<dbReference type="RefSeq" id="WP_230274906.1">
    <property type="nucleotide sequence ID" value="NZ_JAJKFW010000025.1"/>
</dbReference>
<evidence type="ECO:0000313" key="3">
    <source>
        <dbReference type="EMBL" id="MCC9643918.1"/>
    </source>
</evidence>
<dbReference type="Pfam" id="PF14478">
    <property type="entry name" value="DUF4430"/>
    <property type="match status" value="1"/>
</dbReference>
<dbReference type="Proteomes" id="UP001430306">
    <property type="component" value="Unassembled WGS sequence"/>
</dbReference>
<dbReference type="EMBL" id="JAJKFW010000025">
    <property type="protein sequence ID" value="MCC9643918.1"/>
    <property type="molecule type" value="Genomic_DNA"/>
</dbReference>
<evidence type="ECO:0000259" key="2">
    <source>
        <dbReference type="Pfam" id="PF14478"/>
    </source>
</evidence>
<keyword evidence="4" id="KW-1185">Reference proteome</keyword>
<organism evidence="3 4">
    <name type="scientific">Rhodopirellula halodulae</name>
    <dbReference type="NCBI Taxonomy" id="2894198"/>
    <lineage>
        <taxon>Bacteria</taxon>
        <taxon>Pseudomonadati</taxon>
        <taxon>Planctomycetota</taxon>
        <taxon>Planctomycetia</taxon>
        <taxon>Pirellulales</taxon>
        <taxon>Pirellulaceae</taxon>
        <taxon>Rhodopirellula</taxon>
    </lineage>
</organism>
<keyword evidence="1" id="KW-0472">Membrane</keyword>
<reference evidence="3" key="1">
    <citation type="submission" date="2021-11" db="EMBL/GenBank/DDBJ databases">
        <title>Genome sequence.</title>
        <authorList>
            <person name="Sun Q."/>
        </authorList>
    </citation>
    <scope>NUCLEOTIDE SEQUENCE</scope>
    <source>
        <strain evidence="3">JC740</strain>
    </source>
</reference>
<keyword evidence="1" id="KW-1133">Transmembrane helix</keyword>
<dbReference type="InterPro" id="IPR027954">
    <property type="entry name" value="Transcobalamin-like_C"/>
</dbReference>
<proteinExistence type="predicted"/>
<keyword evidence="1" id="KW-0812">Transmembrane</keyword>
<comment type="caution">
    <text evidence="3">The sequence shown here is derived from an EMBL/GenBank/DDBJ whole genome shotgun (WGS) entry which is preliminary data.</text>
</comment>
<dbReference type="PROSITE" id="PS51257">
    <property type="entry name" value="PROKAR_LIPOPROTEIN"/>
    <property type="match status" value="1"/>
</dbReference>
<dbReference type="Gene3D" id="2.170.130.30">
    <property type="match status" value="1"/>
</dbReference>
<feature type="domain" description="Transcobalamin-like C-terminal" evidence="2">
    <location>
        <begin position="78"/>
        <end position="147"/>
    </location>
</feature>
<name>A0ABS8NM92_9BACT</name>
<sequence>MFQKLARTSHVAPGHLFSSVAVALLVSLFGLVGCTGTSSTTTVDPDLTESESTGTVTIEFVLEDGTEKTHAIEDVASGTTLESLMRDLDEPKMEIGGEGTTAFIHSIDGVSTSATQGWTYTIDGEFAKTGVGTTKLDPPTTVRWKFTAFEEAMADQD</sequence>
<evidence type="ECO:0000256" key="1">
    <source>
        <dbReference type="SAM" id="Phobius"/>
    </source>
</evidence>
<evidence type="ECO:0000313" key="4">
    <source>
        <dbReference type="Proteomes" id="UP001430306"/>
    </source>
</evidence>
<protein>
    <submittedName>
        <fullName evidence="3">DUF4430 domain-containing protein</fullName>
    </submittedName>
</protein>
<gene>
    <name evidence="3" type="ORF">LOC71_16655</name>
</gene>
<accession>A0ABS8NM92</accession>
<feature type="transmembrane region" description="Helical" evidence="1">
    <location>
        <begin position="12"/>
        <end position="32"/>
    </location>
</feature>